<protein>
    <recommendedName>
        <fullName evidence="2">histidine kinase</fullName>
        <ecNumber evidence="2">2.7.13.3</ecNumber>
    </recommendedName>
</protein>
<dbReference type="SMART" id="SM00065">
    <property type="entry name" value="GAF"/>
    <property type="match status" value="2"/>
</dbReference>
<comment type="caution">
    <text evidence="11">The sequence shown here is derived from an EMBL/GenBank/DDBJ whole genome shotgun (WGS) entry which is preliminary data.</text>
</comment>
<dbReference type="NCBIfam" id="TIGR00229">
    <property type="entry name" value="sensory_box"/>
    <property type="match status" value="2"/>
</dbReference>
<dbReference type="PROSITE" id="PS50109">
    <property type="entry name" value="HIS_KIN"/>
    <property type="match status" value="1"/>
</dbReference>
<feature type="domain" description="Histidine kinase" evidence="7">
    <location>
        <begin position="1107"/>
        <end position="1301"/>
    </location>
</feature>
<feature type="domain" description="PAC" evidence="10">
    <location>
        <begin position="634"/>
        <end position="686"/>
    </location>
</feature>
<dbReference type="CDD" id="cd00075">
    <property type="entry name" value="HATPase"/>
    <property type="match status" value="1"/>
</dbReference>
<gene>
    <name evidence="11" type="ORF">C464_15120</name>
</gene>
<dbReference type="Pfam" id="PF00072">
    <property type="entry name" value="Response_reg"/>
    <property type="match status" value="1"/>
</dbReference>
<evidence type="ECO:0000256" key="5">
    <source>
        <dbReference type="ARBA" id="ARBA00023012"/>
    </source>
</evidence>
<dbReference type="SUPFAM" id="SSF55785">
    <property type="entry name" value="PYP-like sensor domain (PAS domain)"/>
    <property type="match status" value="5"/>
</dbReference>
<dbReference type="PROSITE" id="PS50110">
    <property type="entry name" value="RESPONSE_REGULATORY"/>
    <property type="match status" value="1"/>
</dbReference>
<feature type="domain" description="PAS" evidence="9">
    <location>
        <begin position="818"/>
        <end position="887"/>
    </location>
</feature>
<dbReference type="SMART" id="SM00086">
    <property type="entry name" value="PAC"/>
    <property type="match status" value="4"/>
</dbReference>
<dbReference type="InterPro" id="IPR000014">
    <property type="entry name" value="PAS"/>
</dbReference>
<feature type="domain" description="PAS" evidence="9">
    <location>
        <begin position="258"/>
        <end position="294"/>
    </location>
</feature>
<dbReference type="Gene3D" id="3.40.50.2300">
    <property type="match status" value="1"/>
</dbReference>
<evidence type="ECO:0000259" key="8">
    <source>
        <dbReference type="PROSITE" id="PS50110"/>
    </source>
</evidence>
<dbReference type="InterPro" id="IPR001789">
    <property type="entry name" value="Sig_transdc_resp-reg_receiver"/>
</dbReference>
<dbReference type="PROSITE" id="PS50113">
    <property type="entry name" value="PAC"/>
    <property type="match status" value="2"/>
</dbReference>
<dbReference type="PANTHER" id="PTHR43711">
    <property type="entry name" value="TWO-COMPONENT HISTIDINE KINASE"/>
    <property type="match status" value="1"/>
</dbReference>
<dbReference type="RefSeq" id="WP_006114549.1">
    <property type="nucleotide sequence ID" value="NZ_AOJL01000060.1"/>
</dbReference>
<dbReference type="InterPro" id="IPR035965">
    <property type="entry name" value="PAS-like_dom_sf"/>
</dbReference>
<dbReference type="InterPro" id="IPR000700">
    <property type="entry name" value="PAS-assoc_C"/>
</dbReference>
<dbReference type="SUPFAM" id="SSF55874">
    <property type="entry name" value="ATPase domain of HSP90 chaperone/DNA topoisomerase II/histidine kinase"/>
    <property type="match status" value="1"/>
</dbReference>
<feature type="domain" description="PAC" evidence="10">
    <location>
        <begin position="890"/>
        <end position="942"/>
    </location>
</feature>
<evidence type="ECO:0000313" key="11">
    <source>
        <dbReference type="EMBL" id="ELZ44175.1"/>
    </source>
</evidence>
<name>M0E8T2_9EURY</name>
<dbReference type="Proteomes" id="UP000011509">
    <property type="component" value="Unassembled WGS sequence"/>
</dbReference>
<dbReference type="SUPFAM" id="SSF47384">
    <property type="entry name" value="Homodimeric domain of signal transducing histidine kinase"/>
    <property type="match status" value="1"/>
</dbReference>
<dbReference type="SUPFAM" id="SSF55781">
    <property type="entry name" value="GAF domain-like"/>
    <property type="match status" value="2"/>
</dbReference>
<proteinExistence type="predicted"/>
<dbReference type="SMART" id="SM00091">
    <property type="entry name" value="PAS"/>
    <property type="match status" value="4"/>
</dbReference>
<dbReference type="Gene3D" id="3.30.450.40">
    <property type="match status" value="2"/>
</dbReference>
<dbReference type="STRING" id="1227466.C464_15120"/>
<dbReference type="InterPro" id="IPR036097">
    <property type="entry name" value="HisK_dim/P_sf"/>
</dbReference>
<dbReference type="PATRIC" id="fig|1227466.3.peg.3014"/>
<dbReference type="InterPro" id="IPR011006">
    <property type="entry name" value="CheY-like_superfamily"/>
</dbReference>
<dbReference type="Pfam" id="PF00512">
    <property type="entry name" value="HisKA"/>
    <property type="match status" value="1"/>
</dbReference>
<dbReference type="Gene3D" id="2.10.70.100">
    <property type="match status" value="1"/>
</dbReference>
<sequence>MEHASDGRPERIHVLYVNGDADFAELARAKLERIAPGVTVTTVGDTRVALSRVAEGSVDCLVTSYSLPEGTGIDLVARAETERPDLPTVLFTGRGSERIASEATQAGVSDYIPIHGTQDSFELLAGRVRTLVDAARKQATAERLSDRFQRTLERATDAIYAVDGDWRVEYMNDTMAERIERDPERIVGNTIWEAFPSIVGTELEERYRTAMATGEPASFEQRLGDPFDYWVEVRAFPDEDGLTVFSREITDERERERELERSEAVLENVHDAVTVVDEDGSVAFANAAANRLLSGRQSADLTGKRLSELAGDRVDEADARAFSEAVELTLDEMESDGGLSGFYDADLRIDVAVGDGERTFDIRLTPFQRRATNQVLVVARDVTERSAAKHQLERERDALRELQTVMAESDTSSASRLRNLLRVGCRTLGLEIGIVSRAQGGDYTVEAVHAPDADVEAGDRFDLASTYCAEVVGTDSVCSFADAVSEGKATHPAYRELELESYIGVPLVVDGARYGTVNFSSPTTRVAPFGALERTFVELLAELVSAELSRARDRADLERREFLFDRVQDIADIGVWEYFPAREELTWSDGTRRIHGVDEGYEPSIDDAIEFYHPDDRETITDAVDTAIEDGKLYDLDLRIERADGGVRDVRAWGEFVEDARRGDAALRGVFQDVTEREAKRREHQALAEEYAALLETSGDAIFLLDVDAAGDEPSFEFARLSPGYESQTGLTTADVRGETPRAVFGDEQGAELAANYARCVEEGAPISYHEELETVADGRFWETSLAPVTVDGETVRIVGIARNVTERVERERELETTNQRLESLIEATPLTVMEVDADGGVVRWNEEAETMFGWSHEEVRGARNPLASTERWEEFAAHRRRALRGERVRAEEVRLETKAGDTLDLLLSIAPITAPDGEVTGTLAVVEDITDQKRLEARLRALQETAQRLSSAESAEAIGSVAVDAAADVLGLDVTAAWEFDRRADALVPVSETDAATDLLGEAPRFDSGEGLAWDAFESGETRVYDDVHDADRRYNSDTAIQSEVVVPLGEYGVMITGSTSPREFCETDVDLFRILGATVEAAFARASREAELQRQNERLDEFASVVAHDLRNPLTVAQGFLELATETGDPDHFARVQSAHDRTERLIDDLLALARGETAVEDAEAVDLGTVTTEAWGYVDTDEAALAVADAVPTVTGDPGRLTQLFENLFRNAVEHGGPTVTVTVGQSAGDGGFYVEDDGSGIPPDRRDDVLRHGVTSSDGGTGFGLSIVADIAEAHGWTVSVTDGSDGGARFEFDEAA</sequence>
<dbReference type="Pfam" id="PF02518">
    <property type="entry name" value="HATPase_c"/>
    <property type="match status" value="1"/>
</dbReference>
<reference evidence="11 12" key="1">
    <citation type="journal article" date="2014" name="PLoS Genet.">
        <title>Phylogenetically driven sequencing of extremely halophilic archaea reveals strategies for static and dynamic osmo-response.</title>
        <authorList>
            <person name="Becker E.A."/>
            <person name="Seitzer P.M."/>
            <person name="Tritt A."/>
            <person name="Larsen D."/>
            <person name="Krusor M."/>
            <person name="Yao A.I."/>
            <person name="Wu D."/>
            <person name="Madern D."/>
            <person name="Eisen J.A."/>
            <person name="Darling A.E."/>
            <person name="Facciotti M.T."/>
        </authorList>
    </citation>
    <scope>NUCLEOTIDE SEQUENCE [LARGE SCALE GENOMIC DNA]</scope>
    <source>
        <strain evidence="11 12">DSM 10284</strain>
    </source>
</reference>
<keyword evidence="4 11" id="KW-0418">Kinase</keyword>
<evidence type="ECO:0000256" key="2">
    <source>
        <dbReference type="ARBA" id="ARBA00012438"/>
    </source>
</evidence>
<evidence type="ECO:0000256" key="6">
    <source>
        <dbReference type="PROSITE-ProRule" id="PRU00169"/>
    </source>
</evidence>
<dbReference type="CDD" id="cd00156">
    <property type="entry name" value="REC"/>
    <property type="match status" value="1"/>
</dbReference>
<evidence type="ECO:0000256" key="4">
    <source>
        <dbReference type="ARBA" id="ARBA00022777"/>
    </source>
</evidence>
<dbReference type="PROSITE" id="PS50112">
    <property type="entry name" value="PAS"/>
    <property type="match status" value="3"/>
</dbReference>
<dbReference type="InterPro" id="IPR003661">
    <property type="entry name" value="HisK_dim/P_dom"/>
</dbReference>
<dbReference type="Pfam" id="PF13185">
    <property type="entry name" value="GAF_2"/>
    <property type="match status" value="2"/>
</dbReference>
<dbReference type="InterPro" id="IPR013655">
    <property type="entry name" value="PAS_fold_3"/>
</dbReference>
<keyword evidence="5" id="KW-0902">Two-component regulatory system</keyword>
<dbReference type="InterPro" id="IPR050736">
    <property type="entry name" value="Sensor_HK_Regulatory"/>
</dbReference>
<dbReference type="Gene3D" id="3.30.565.10">
    <property type="entry name" value="Histidine kinase-like ATPase, C-terminal domain"/>
    <property type="match status" value="1"/>
</dbReference>
<dbReference type="GO" id="GO:0006355">
    <property type="term" value="P:regulation of DNA-templated transcription"/>
    <property type="evidence" value="ECO:0007669"/>
    <property type="project" value="InterPro"/>
</dbReference>
<dbReference type="InterPro" id="IPR036890">
    <property type="entry name" value="HATPase_C_sf"/>
</dbReference>
<comment type="caution">
    <text evidence="6">Lacks conserved residue(s) required for the propagation of feature annotation.</text>
</comment>
<organism evidence="11 12">
    <name type="scientific">Halorubrum coriense DSM 10284</name>
    <dbReference type="NCBI Taxonomy" id="1227466"/>
    <lineage>
        <taxon>Archaea</taxon>
        <taxon>Methanobacteriati</taxon>
        <taxon>Methanobacteriota</taxon>
        <taxon>Stenosarchaea group</taxon>
        <taxon>Halobacteria</taxon>
        <taxon>Halobacteriales</taxon>
        <taxon>Haloferacaceae</taxon>
        <taxon>Halorubrum</taxon>
    </lineage>
</organism>
<dbReference type="Gene3D" id="3.30.450.20">
    <property type="entry name" value="PAS domain"/>
    <property type="match status" value="5"/>
</dbReference>
<evidence type="ECO:0000256" key="3">
    <source>
        <dbReference type="ARBA" id="ARBA00022679"/>
    </source>
</evidence>
<feature type="domain" description="Response regulatory" evidence="8">
    <location>
        <begin position="13"/>
        <end position="129"/>
    </location>
</feature>
<dbReference type="GO" id="GO:0000155">
    <property type="term" value="F:phosphorelay sensor kinase activity"/>
    <property type="evidence" value="ECO:0007669"/>
    <property type="project" value="InterPro"/>
</dbReference>
<dbReference type="InterPro" id="IPR013656">
    <property type="entry name" value="PAS_4"/>
</dbReference>
<dbReference type="Pfam" id="PF08448">
    <property type="entry name" value="PAS_4"/>
    <property type="match status" value="3"/>
</dbReference>
<dbReference type="SMART" id="SM00388">
    <property type="entry name" value="HisKA"/>
    <property type="match status" value="1"/>
</dbReference>
<dbReference type="Pfam" id="PF00989">
    <property type="entry name" value="PAS"/>
    <property type="match status" value="1"/>
</dbReference>
<dbReference type="InterPro" id="IPR003018">
    <property type="entry name" value="GAF"/>
</dbReference>
<dbReference type="CDD" id="cd00130">
    <property type="entry name" value="PAS"/>
    <property type="match status" value="4"/>
</dbReference>
<dbReference type="SUPFAM" id="SSF52172">
    <property type="entry name" value="CheY-like"/>
    <property type="match status" value="1"/>
</dbReference>
<dbReference type="InterPro" id="IPR005467">
    <property type="entry name" value="His_kinase_dom"/>
</dbReference>
<evidence type="ECO:0000259" key="7">
    <source>
        <dbReference type="PROSITE" id="PS50109"/>
    </source>
</evidence>
<evidence type="ECO:0000313" key="12">
    <source>
        <dbReference type="Proteomes" id="UP000011509"/>
    </source>
</evidence>
<dbReference type="SMART" id="SM00387">
    <property type="entry name" value="HATPase_c"/>
    <property type="match status" value="1"/>
</dbReference>
<dbReference type="PANTHER" id="PTHR43711:SF1">
    <property type="entry name" value="HISTIDINE KINASE 1"/>
    <property type="match status" value="1"/>
</dbReference>
<dbReference type="EMBL" id="AOJL01000060">
    <property type="protein sequence ID" value="ELZ44175.1"/>
    <property type="molecule type" value="Genomic_DNA"/>
</dbReference>
<keyword evidence="3" id="KW-0808">Transferase</keyword>
<feature type="domain" description="PAS" evidence="9">
    <location>
        <begin position="144"/>
        <end position="214"/>
    </location>
</feature>
<dbReference type="SMART" id="SM00448">
    <property type="entry name" value="REC"/>
    <property type="match status" value="1"/>
</dbReference>
<dbReference type="Gene3D" id="1.10.287.130">
    <property type="match status" value="1"/>
</dbReference>
<keyword evidence="12" id="KW-1185">Reference proteome</keyword>
<evidence type="ECO:0000259" key="10">
    <source>
        <dbReference type="PROSITE" id="PS50113"/>
    </source>
</evidence>
<evidence type="ECO:0000259" key="9">
    <source>
        <dbReference type="PROSITE" id="PS50112"/>
    </source>
</evidence>
<dbReference type="InterPro" id="IPR013767">
    <property type="entry name" value="PAS_fold"/>
</dbReference>
<dbReference type="EC" id="2.7.13.3" evidence="2"/>
<dbReference type="InterPro" id="IPR029016">
    <property type="entry name" value="GAF-like_dom_sf"/>
</dbReference>
<accession>M0E8T2</accession>
<dbReference type="InterPro" id="IPR003594">
    <property type="entry name" value="HATPase_dom"/>
</dbReference>
<evidence type="ECO:0000256" key="1">
    <source>
        <dbReference type="ARBA" id="ARBA00000085"/>
    </source>
</evidence>
<dbReference type="CDD" id="cd00082">
    <property type="entry name" value="HisKA"/>
    <property type="match status" value="1"/>
</dbReference>
<dbReference type="InterPro" id="IPR001610">
    <property type="entry name" value="PAC"/>
</dbReference>
<comment type="catalytic activity">
    <reaction evidence="1">
        <text>ATP + protein L-histidine = ADP + protein N-phospho-L-histidine.</text>
        <dbReference type="EC" id="2.7.13.3"/>
    </reaction>
</comment>
<dbReference type="Pfam" id="PF08447">
    <property type="entry name" value="PAS_3"/>
    <property type="match status" value="1"/>
</dbReference>
<dbReference type="OrthoDB" id="230688at2157"/>